<comment type="similarity">
    <text evidence="2 9">Belongs to the WD repeat EIF2A family.</text>
</comment>
<evidence type="ECO:0000256" key="4">
    <source>
        <dbReference type="ARBA" id="ARBA00022540"/>
    </source>
</evidence>
<feature type="region of interest" description="Disordered" evidence="10">
    <location>
        <begin position="449"/>
        <end position="575"/>
    </location>
</feature>
<evidence type="ECO:0000313" key="13">
    <source>
        <dbReference type="Proteomes" id="UP000694388"/>
    </source>
</evidence>
<comment type="function">
    <text evidence="1 9">Functions in the early steps of protein synthesis of a small number of specific mRNAs. Acts by directing the binding of methionyl-tRNAi to 40S ribosomal subunits. In contrast to the eIF-2 complex, it binds methionyl-tRNAi to 40S subunits in a codon-dependent manner, whereas the eIF-2 complex binds methionyl-tRNAi to 40S subunits in a GTP-dependent manner.</text>
</comment>
<feature type="compositionally biased region" description="Basic residues" evidence="10">
    <location>
        <begin position="521"/>
        <end position="534"/>
    </location>
</feature>
<dbReference type="SUPFAM" id="SSF82171">
    <property type="entry name" value="DPP6 N-terminal domain-like"/>
    <property type="match status" value="1"/>
</dbReference>
<sequence>MSLMTVAVRPPIQELPINSACCMWLLNHSTWHLVAGRVRGSDGVSMVNGPPSFDENADFKRDSSKMCKVMAFSPDGSLFAWCNGETVSVVSVLDFKPVQNLPLPRATGLHFSSKGTHLATWYPYFTTKDQPRGEPNLHLWNLQTGQCVKSFFQKKQQTWPPCWTEDECIVSRQVSNELNFYEDNNFEKIAHRLIQQKVADYKLSPGASPIKVAIYVHGTQGTPSFVRLYKYPNFGGPDTAIANKSFFKGDHATLMWNKNATALLTLATTDVDKTGASYYGEQGLHYLATNGDSAVVQLPKNGPIYDAAWSPNSTEFCVVYGFMPAKATLFNLKCDPIFDFGTGPRNVVAYSPSGRLLTLAGFGNLRGKMEFWDSQRQELVGRVEAPDSTTFSWCPDGLHIVTATCSPRLRVGNGYKLWRCDSPAPPSSEFSCDVPELWEVLWRPIDLPEPELQTGTSDKALASGDHKKTANAPQAPQAYRPPAMRDRPDTVKGLQDEELYKPVRRSIPGLPADAVKEATRSKAKNRRAPKKALKTAKAGEQNKKSDIVEDETLTSKPETQVKDPAVSNSATAQSNDLALTTEKRLKGLNKKLKAIKKLKEDQASGKQLQKGQLVKIESEGDLLKEIAELAPKINSQL</sequence>
<dbReference type="InterPro" id="IPR015943">
    <property type="entry name" value="WD40/YVTN_repeat-like_dom_sf"/>
</dbReference>
<dbReference type="GO" id="GO:0006417">
    <property type="term" value="P:regulation of translation"/>
    <property type="evidence" value="ECO:0007669"/>
    <property type="project" value="UniProtKB-KW"/>
</dbReference>
<feature type="compositionally biased region" description="Low complexity" evidence="10">
    <location>
        <begin position="470"/>
        <end position="482"/>
    </location>
</feature>
<dbReference type="Pfam" id="PF08662">
    <property type="entry name" value="eIF2A"/>
    <property type="match status" value="1"/>
</dbReference>
<dbReference type="InterPro" id="IPR011387">
    <property type="entry name" value="TIF2A"/>
</dbReference>
<name>A0A8C4WWJ4_EPTBU</name>
<evidence type="ECO:0000313" key="12">
    <source>
        <dbReference type="Ensembl" id="ENSEBUP00000015582.1"/>
    </source>
</evidence>
<dbReference type="InterPro" id="IPR013979">
    <property type="entry name" value="TIF_beta_prop-like"/>
</dbReference>
<dbReference type="GO" id="GO:0000049">
    <property type="term" value="F:tRNA binding"/>
    <property type="evidence" value="ECO:0007669"/>
    <property type="project" value="UniProtKB-UniRule"/>
</dbReference>
<dbReference type="PANTHER" id="PTHR13227:SF0">
    <property type="entry name" value="EUKARYOTIC TRANSLATION INITIATION FACTOR 2A"/>
    <property type="match status" value="1"/>
</dbReference>
<reference evidence="12" key="1">
    <citation type="submission" date="2025-05" db="UniProtKB">
        <authorList>
            <consortium name="Ensembl"/>
        </authorList>
    </citation>
    <scope>IDENTIFICATION</scope>
</reference>
<dbReference type="GeneTree" id="ENSGT00730000111053"/>
<dbReference type="Ensembl" id="ENSEBUT00000016158.1">
    <property type="protein sequence ID" value="ENSEBUP00000015582.1"/>
    <property type="gene ID" value="ENSEBUG00000009787.1"/>
</dbReference>
<protein>
    <recommendedName>
        <fullName evidence="3 9">Eukaryotic translation initiation factor 2A</fullName>
        <shortName evidence="9">eIF-2A</shortName>
    </recommendedName>
</protein>
<accession>A0A8C4WWJ4</accession>
<evidence type="ECO:0000256" key="8">
    <source>
        <dbReference type="ARBA" id="ARBA00022917"/>
    </source>
</evidence>
<dbReference type="GO" id="GO:0022627">
    <property type="term" value="C:cytosolic small ribosomal subunit"/>
    <property type="evidence" value="ECO:0007669"/>
    <property type="project" value="TreeGrafter"/>
</dbReference>
<evidence type="ECO:0000256" key="10">
    <source>
        <dbReference type="SAM" id="MobiDB-lite"/>
    </source>
</evidence>
<dbReference type="PIRSF" id="PIRSF017222">
    <property type="entry name" value="eIF2A"/>
    <property type="match status" value="1"/>
</dbReference>
<feature type="compositionally biased region" description="Basic and acidic residues" evidence="10">
    <location>
        <begin position="483"/>
        <end position="501"/>
    </location>
</feature>
<evidence type="ECO:0000259" key="11">
    <source>
        <dbReference type="Pfam" id="PF08662"/>
    </source>
</evidence>
<feature type="domain" description="Translation initiation factor beta propellor-like" evidence="11">
    <location>
        <begin position="244"/>
        <end position="421"/>
    </location>
</feature>
<evidence type="ECO:0000256" key="6">
    <source>
        <dbReference type="ARBA" id="ARBA00022737"/>
    </source>
</evidence>
<feature type="compositionally biased region" description="Polar residues" evidence="10">
    <location>
        <begin position="566"/>
        <end position="575"/>
    </location>
</feature>
<evidence type="ECO:0000256" key="7">
    <source>
        <dbReference type="ARBA" id="ARBA00022845"/>
    </source>
</evidence>
<keyword evidence="6" id="KW-0677">Repeat</keyword>
<organism evidence="12 13">
    <name type="scientific">Eptatretus burgeri</name>
    <name type="common">Inshore hagfish</name>
    <dbReference type="NCBI Taxonomy" id="7764"/>
    <lineage>
        <taxon>Eukaryota</taxon>
        <taxon>Metazoa</taxon>
        <taxon>Chordata</taxon>
        <taxon>Craniata</taxon>
        <taxon>Vertebrata</taxon>
        <taxon>Cyclostomata</taxon>
        <taxon>Myxini</taxon>
        <taxon>Myxiniformes</taxon>
        <taxon>Myxinidae</taxon>
        <taxon>Eptatretinae</taxon>
        <taxon>Eptatretus</taxon>
    </lineage>
</organism>
<dbReference type="AlphaFoldDB" id="A0A8C4WWJ4"/>
<dbReference type="Ensembl" id="ENSEBUT00000016118.1">
    <property type="protein sequence ID" value="ENSEBUP00000015541.1"/>
    <property type="gene ID" value="ENSEBUG00000009787.1"/>
</dbReference>
<proteinExistence type="inferred from homology"/>
<evidence type="ECO:0000256" key="9">
    <source>
        <dbReference type="PIRNR" id="PIRNR017222"/>
    </source>
</evidence>
<evidence type="ECO:0000256" key="3">
    <source>
        <dbReference type="ARBA" id="ARBA00013819"/>
    </source>
</evidence>
<keyword evidence="13" id="KW-1185">Reference proteome</keyword>
<keyword evidence="7 9" id="KW-0810">Translation regulation</keyword>
<dbReference type="GO" id="GO:0043022">
    <property type="term" value="F:ribosome binding"/>
    <property type="evidence" value="ECO:0007669"/>
    <property type="project" value="UniProtKB-UniRule"/>
</dbReference>
<evidence type="ECO:0000256" key="2">
    <source>
        <dbReference type="ARBA" id="ARBA00009573"/>
    </source>
</evidence>
<evidence type="ECO:0000256" key="5">
    <source>
        <dbReference type="ARBA" id="ARBA00022574"/>
    </source>
</evidence>
<keyword evidence="4 9" id="KW-0396">Initiation factor</keyword>
<dbReference type="OMA" id="RCCAYSP"/>
<dbReference type="PANTHER" id="PTHR13227">
    <property type="entry name" value="EUKARYOTIC TRANSLATION INITIATION FACTOR 2A"/>
    <property type="match status" value="1"/>
</dbReference>
<dbReference type="GO" id="GO:0003729">
    <property type="term" value="F:mRNA binding"/>
    <property type="evidence" value="ECO:0007669"/>
    <property type="project" value="TreeGrafter"/>
</dbReference>
<dbReference type="Gene3D" id="2.130.10.10">
    <property type="entry name" value="YVTN repeat-like/Quinoprotein amine dehydrogenase"/>
    <property type="match status" value="2"/>
</dbReference>
<dbReference type="Proteomes" id="UP000694388">
    <property type="component" value="Unplaced"/>
</dbReference>
<evidence type="ECO:0000256" key="1">
    <source>
        <dbReference type="ARBA" id="ARBA00003993"/>
    </source>
</evidence>
<keyword evidence="8 9" id="KW-0648">Protein biosynthesis</keyword>
<keyword evidence="5" id="KW-0853">WD repeat</keyword>
<dbReference type="GO" id="GO:0003743">
    <property type="term" value="F:translation initiation factor activity"/>
    <property type="evidence" value="ECO:0007669"/>
    <property type="project" value="UniProtKB-UniRule"/>
</dbReference>